<dbReference type="Proteomes" id="UP000199415">
    <property type="component" value="Unassembled WGS sequence"/>
</dbReference>
<dbReference type="EMBL" id="FNCE01000025">
    <property type="protein sequence ID" value="SDG56599.1"/>
    <property type="molecule type" value="Genomic_DNA"/>
</dbReference>
<sequence length="128" mass="14137">MARTRPVSGPTRRWGAGLIALGLAVLPAGVGAESAYVAGIRDLPLMDGLTRVRDAGVQFDKPSGRIVEAFAEGRVPAPRVRRFYRRTLPQLGWERLGRDTYAREGELLELDYFAGEGPLTVRYTLQPR</sequence>
<name>A0A1G7VB80_9PROT</name>
<accession>A0A1G7VB80</accession>
<reference evidence="1 2" key="1">
    <citation type="submission" date="2016-10" db="EMBL/GenBank/DDBJ databases">
        <authorList>
            <person name="de Groot N.N."/>
        </authorList>
    </citation>
    <scope>NUCLEOTIDE SEQUENCE [LARGE SCALE GENOMIC DNA]</scope>
    <source>
        <strain evidence="1 2">DSM 25584</strain>
    </source>
</reference>
<dbReference type="STRING" id="1082479.SAMN05216241_1252"/>
<protein>
    <submittedName>
        <fullName evidence="1">Uncharacterized protein</fullName>
    </submittedName>
</protein>
<gene>
    <name evidence="1" type="ORF">SAMN05216241_1252</name>
</gene>
<dbReference type="RefSeq" id="WP_143006297.1">
    <property type="nucleotide sequence ID" value="NZ_FNCE01000025.1"/>
</dbReference>
<organism evidence="1 2">
    <name type="scientific">Limimonas halophila</name>
    <dbReference type="NCBI Taxonomy" id="1082479"/>
    <lineage>
        <taxon>Bacteria</taxon>
        <taxon>Pseudomonadati</taxon>
        <taxon>Pseudomonadota</taxon>
        <taxon>Alphaproteobacteria</taxon>
        <taxon>Rhodospirillales</taxon>
        <taxon>Rhodovibrionaceae</taxon>
        <taxon>Limimonas</taxon>
    </lineage>
</organism>
<dbReference type="OrthoDB" id="14876at2"/>
<keyword evidence="2" id="KW-1185">Reference proteome</keyword>
<evidence type="ECO:0000313" key="1">
    <source>
        <dbReference type="EMBL" id="SDG56599.1"/>
    </source>
</evidence>
<dbReference type="AlphaFoldDB" id="A0A1G7VB80"/>
<proteinExistence type="predicted"/>
<evidence type="ECO:0000313" key="2">
    <source>
        <dbReference type="Proteomes" id="UP000199415"/>
    </source>
</evidence>